<keyword evidence="3" id="KW-1185">Reference proteome</keyword>
<organism evidence="2 3">
    <name type="scientific">Helianthus annuus</name>
    <name type="common">Common sunflower</name>
    <dbReference type="NCBI Taxonomy" id="4232"/>
    <lineage>
        <taxon>Eukaryota</taxon>
        <taxon>Viridiplantae</taxon>
        <taxon>Streptophyta</taxon>
        <taxon>Embryophyta</taxon>
        <taxon>Tracheophyta</taxon>
        <taxon>Spermatophyta</taxon>
        <taxon>Magnoliopsida</taxon>
        <taxon>eudicotyledons</taxon>
        <taxon>Gunneridae</taxon>
        <taxon>Pentapetalae</taxon>
        <taxon>asterids</taxon>
        <taxon>campanulids</taxon>
        <taxon>Asterales</taxon>
        <taxon>Asteraceae</taxon>
        <taxon>Asteroideae</taxon>
        <taxon>Heliantheae alliance</taxon>
        <taxon>Heliantheae</taxon>
        <taxon>Helianthus</taxon>
    </lineage>
</organism>
<dbReference type="AlphaFoldDB" id="A0A9K3HQ97"/>
<accession>A0A9K3HQ97</accession>
<feature type="coiled-coil region" evidence="1">
    <location>
        <begin position="4"/>
        <end position="31"/>
    </location>
</feature>
<reference evidence="2" key="1">
    <citation type="journal article" date="2017" name="Nature">
        <title>The sunflower genome provides insights into oil metabolism, flowering and Asterid evolution.</title>
        <authorList>
            <person name="Badouin H."/>
            <person name="Gouzy J."/>
            <person name="Grassa C.J."/>
            <person name="Murat F."/>
            <person name="Staton S.E."/>
            <person name="Cottret L."/>
            <person name="Lelandais-Briere C."/>
            <person name="Owens G.L."/>
            <person name="Carrere S."/>
            <person name="Mayjonade B."/>
            <person name="Legrand L."/>
            <person name="Gill N."/>
            <person name="Kane N.C."/>
            <person name="Bowers J.E."/>
            <person name="Hubner S."/>
            <person name="Bellec A."/>
            <person name="Berard A."/>
            <person name="Berges H."/>
            <person name="Blanchet N."/>
            <person name="Boniface M.C."/>
            <person name="Brunel D."/>
            <person name="Catrice O."/>
            <person name="Chaidir N."/>
            <person name="Claudel C."/>
            <person name="Donnadieu C."/>
            <person name="Faraut T."/>
            <person name="Fievet G."/>
            <person name="Helmstetter N."/>
            <person name="King M."/>
            <person name="Knapp S.J."/>
            <person name="Lai Z."/>
            <person name="Le Paslier M.C."/>
            <person name="Lippi Y."/>
            <person name="Lorenzon L."/>
            <person name="Mandel J.R."/>
            <person name="Marage G."/>
            <person name="Marchand G."/>
            <person name="Marquand E."/>
            <person name="Bret-Mestries E."/>
            <person name="Morien E."/>
            <person name="Nambeesan S."/>
            <person name="Nguyen T."/>
            <person name="Pegot-Espagnet P."/>
            <person name="Pouilly N."/>
            <person name="Raftis F."/>
            <person name="Sallet E."/>
            <person name="Schiex T."/>
            <person name="Thomas J."/>
            <person name="Vandecasteele C."/>
            <person name="Vares D."/>
            <person name="Vear F."/>
            <person name="Vautrin S."/>
            <person name="Crespi M."/>
            <person name="Mangin B."/>
            <person name="Burke J.M."/>
            <person name="Salse J."/>
            <person name="Munos S."/>
            <person name="Vincourt P."/>
            <person name="Rieseberg L.H."/>
            <person name="Langlade N.B."/>
        </authorList>
    </citation>
    <scope>NUCLEOTIDE SEQUENCE</scope>
    <source>
        <tissue evidence="2">Leaves</tissue>
    </source>
</reference>
<dbReference type="EMBL" id="MNCJ02000326">
    <property type="protein sequence ID" value="KAF5782518.1"/>
    <property type="molecule type" value="Genomic_DNA"/>
</dbReference>
<proteinExistence type="predicted"/>
<dbReference type="Proteomes" id="UP000215914">
    <property type="component" value="Unassembled WGS sequence"/>
</dbReference>
<name>A0A9K3HQ97_HELAN</name>
<comment type="caution">
    <text evidence="2">The sequence shown here is derived from an EMBL/GenBank/DDBJ whole genome shotgun (WGS) entry which is preliminary data.</text>
</comment>
<evidence type="ECO:0000313" key="3">
    <source>
        <dbReference type="Proteomes" id="UP000215914"/>
    </source>
</evidence>
<sequence length="108" mass="12704">MAKYIDLRENNKILYEKIDALKKDIAQLHRDVNQQQCWVHDYKHRLTVKTLECDSVKGELELLTGKYKQNELNIKKFDTSSDTVRNLCDVQLAYKENKGKGLGYKQNQ</sequence>
<gene>
    <name evidence="2" type="ORF">HanXRQr2_Chr11g0496791</name>
</gene>
<protein>
    <submittedName>
        <fullName evidence="2">Uncharacterized protein</fullName>
    </submittedName>
</protein>
<keyword evidence="1" id="KW-0175">Coiled coil</keyword>
<reference evidence="2" key="2">
    <citation type="submission" date="2020-06" db="EMBL/GenBank/DDBJ databases">
        <title>Helianthus annuus Genome sequencing and assembly Release 2.</title>
        <authorList>
            <person name="Gouzy J."/>
            <person name="Langlade N."/>
            <person name="Munos S."/>
        </authorList>
    </citation>
    <scope>NUCLEOTIDE SEQUENCE</scope>
    <source>
        <tissue evidence="2">Leaves</tissue>
    </source>
</reference>
<evidence type="ECO:0000256" key="1">
    <source>
        <dbReference type="SAM" id="Coils"/>
    </source>
</evidence>
<evidence type="ECO:0000313" key="2">
    <source>
        <dbReference type="EMBL" id="KAF5782518.1"/>
    </source>
</evidence>
<dbReference type="Gramene" id="mRNA:HanXRQr2_Chr11g0496791">
    <property type="protein sequence ID" value="mRNA:HanXRQr2_Chr11g0496791"/>
    <property type="gene ID" value="HanXRQr2_Chr11g0496791"/>
</dbReference>